<feature type="modified residue" description="4-aspartylphosphate" evidence="6">
    <location>
        <position position="51"/>
    </location>
</feature>
<sequence>MELLLIEDEPSVISLIERGLKEEGYHISIAMDGYTGLKMAGLNHYDLILLDVMLPGMNGLDVCKNIRMSNNEVPIIILTALNQTEDIVEAFDRDADDYLTKPFRLEELKARISRYSRKSKTVTEQKNILVFDDLQLDRDSKSVQRANSPIILTATEFRLLEFFNAQSK</sequence>
<dbReference type="Gene3D" id="1.10.10.10">
    <property type="entry name" value="Winged helix-like DNA-binding domain superfamily/Winged helix DNA-binding domain"/>
    <property type="match status" value="1"/>
</dbReference>
<dbReference type="AlphaFoldDB" id="A0A2X2KQU7"/>
<proteinExistence type="predicted"/>
<evidence type="ECO:0000256" key="7">
    <source>
        <dbReference type="PROSITE-ProRule" id="PRU01091"/>
    </source>
</evidence>
<dbReference type="InterPro" id="IPR039420">
    <property type="entry name" value="WalR-like"/>
</dbReference>
<dbReference type="GO" id="GO:0005829">
    <property type="term" value="C:cytosol"/>
    <property type="evidence" value="ECO:0007669"/>
    <property type="project" value="TreeGrafter"/>
</dbReference>
<dbReference type="GO" id="GO:0006355">
    <property type="term" value="P:regulation of DNA-templated transcription"/>
    <property type="evidence" value="ECO:0007669"/>
    <property type="project" value="InterPro"/>
</dbReference>
<dbReference type="InterPro" id="IPR011006">
    <property type="entry name" value="CheY-like_superfamily"/>
</dbReference>
<evidence type="ECO:0000256" key="5">
    <source>
        <dbReference type="ARBA" id="ARBA00023163"/>
    </source>
</evidence>
<keyword evidence="3" id="KW-0805">Transcription regulation</keyword>
<keyword evidence="5" id="KW-0804">Transcription</keyword>
<dbReference type="FunFam" id="3.40.50.2300:FF:000001">
    <property type="entry name" value="DNA-binding response regulator PhoB"/>
    <property type="match status" value="1"/>
</dbReference>
<accession>A0A2X2KQU7</accession>
<dbReference type="Pfam" id="PF00072">
    <property type="entry name" value="Response_reg"/>
    <property type="match status" value="1"/>
</dbReference>
<evidence type="ECO:0000259" key="9">
    <source>
        <dbReference type="PROSITE" id="PS51755"/>
    </source>
</evidence>
<gene>
    <name evidence="10" type="primary">cusR_2</name>
    <name evidence="10" type="ORF">NCTC11343_01081</name>
</gene>
<keyword evidence="2" id="KW-0902">Two-component regulatory system</keyword>
<protein>
    <submittedName>
        <fullName evidence="10">Transcriptional regulatory protein CusR</fullName>
    </submittedName>
</protein>
<evidence type="ECO:0000313" key="11">
    <source>
        <dbReference type="Proteomes" id="UP000251241"/>
    </source>
</evidence>
<dbReference type="InterPro" id="IPR036388">
    <property type="entry name" value="WH-like_DNA-bd_sf"/>
</dbReference>
<evidence type="ECO:0000256" key="6">
    <source>
        <dbReference type="PROSITE-ProRule" id="PRU00169"/>
    </source>
</evidence>
<dbReference type="PANTHER" id="PTHR48111">
    <property type="entry name" value="REGULATOR OF RPOS"/>
    <property type="match status" value="1"/>
</dbReference>
<dbReference type="EMBL" id="UAUU01000002">
    <property type="protein sequence ID" value="SPZ84539.1"/>
    <property type="molecule type" value="Genomic_DNA"/>
</dbReference>
<keyword evidence="4 7" id="KW-0238">DNA-binding</keyword>
<name>A0A2X2KQU7_SPHMU</name>
<dbReference type="GO" id="GO:0000156">
    <property type="term" value="F:phosphorelay response regulator activity"/>
    <property type="evidence" value="ECO:0007669"/>
    <property type="project" value="TreeGrafter"/>
</dbReference>
<dbReference type="PROSITE" id="PS51755">
    <property type="entry name" value="OMPR_PHOB"/>
    <property type="match status" value="1"/>
</dbReference>
<evidence type="ECO:0000256" key="4">
    <source>
        <dbReference type="ARBA" id="ARBA00023125"/>
    </source>
</evidence>
<dbReference type="PANTHER" id="PTHR48111:SF22">
    <property type="entry name" value="REGULATOR OF RPOS"/>
    <property type="match status" value="1"/>
</dbReference>
<evidence type="ECO:0000256" key="1">
    <source>
        <dbReference type="ARBA" id="ARBA00022553"/>
    </source>
</evidence>
<evidence type="ECO:0000313" key="10">
    <source>
        <dbReference type="EMBL" id="SPZ84539.1"/>
    </source>
</evidence>
<dbReference type="SMART" id="SM00448">
    <property type="entry name" value="REC"/>
    <property type="match status" value="1"/>
</dbReference>
<feature type="DNA-binding region" description="OmpR/PhoB-type" evidence="7">
    <location>
        <begin position="126"/>
        <end position="168"/>
    </location>
</feature>
<dbReference type="CDD" id="cd17574">
    <property type="entry name" value="REC_OmpR"/>
    <property type="match status" value="1"/>
</dbReference>
<dbReference type="GO" id="GO:0000976">
    <property type="term" value="F:transcription cis-regulatory region binding"/>
    <property type="evidence" value="ECO:0007669"/>
    <property type="project" value="TreeGrafter"/>
</dbReference>
<dbReference type="InterPro" id="IPR001867">
    <property type="entry name" value="OmpR/PhoB-type_DNA-bd"/>
</dbReference>
<reference evidence="10 11" key="1">
    <citation type="submission" date="2018-06" db="EMBL/GenBank/DDBJ databases">
        <authorList>
            <consortium name="Pathogen Informatics"/>
            <person name="Doyle S."/>
        </authorList>
    </citation>
    <scope>NUCLEOTIDE SEQUENCE [LARGE SCALE GENOMIC DNA]</scope>
    <source>
        <strain evidence="10 11">NCTC11343</strain>
    </source>
</reference>
<dbReference type="Gene3D" id="3.40.50.2300">
    <property type="match status" value="1"/>
</dbReference>
<keyword evidence="1 6" id="KW-0597">Phosphoprotein</keyword>
<evidence type="ECO:0000256" key="2">
    <source>
        <dbReference type="ARBA" id="ARBA00023012"/>
    </source>
</evidence>
<feature type="domain" description="Response regulatory" evidence="8">
    <location>
        <begin position="2"/>
        <end position="116"/>
    </location>
</feature>
<dbReference type="InterPro" id="IPR001789">
    <property type="entry name" value="Sig_transdc_resp-reg_receiver"/>
</dbReference>
<dbReference type="RefSeq" id="WP_256602821.1">
    <property type="nucleotide sequence ID" value="NZ_UAUU01000002.1"/>
</dbReference>
<organism evidence="10 11">
    <name type="scientific">Sphingobacterium multivorum</name>
    <dbReference type="NCBI Taxonomy" id="28454"/>
    <lineage>
        <taxon>Bacteria</taxon>
        <taxon>Pseudomonadati</taxon>
        <taxon>Bacteroidota</taxon>
        <taxon>Sphingobacteriia</taxon>
        <taxon>Sphingobacteriales</taxon>
        <taxon>Sphingobacteriaceae</taxon>
        <taxon>Sphingobacterium</taxon>
    </lineage>
</organism>
<dbReference type="GO" id="GO:0032993">
    <property type="term" value="C:protein-DNA complex"/>
    <property type="evidence" value="ECO:0007669"/>
    <property type="project" value="TreeGrafter"/>
</dbReference>
<evidence type="ECO:0000259" key="8">
    <source>
        <dbReference type="PROSITE" id="PS50110"/>
    </source>
</evidence>
<dbReference type="PROSITE" id="PS50110">
    <property type="entry name" value="RESPONSE_REGULATORY"/>
    <property type="match status" value="1"/>
</dbReference>
<dbReference type="Proteomes" id="UP000251241">
    <property type="component" value="Unassembled WGS sequence"/>
</dbReference>
<evidence type="ECO:0000256" key="3">
    <source>
        <dbReference type="ARBA" id="ARBA00023015"/>
    </source>
</evidence>
<feature type="domain" description="OmpR/PhoB-type" evidence="9">
    <location>
        <begin position="126"/>
        <end position="168"/>
    </location>
</feature>
<dbReference type="SUPFAM" id="SSF52172">
    <property type="entry name" value="CheY-like"/>
    <property type="match status" value="1"/>
</dbReference>